<dbReference type="InterPro" id="IPR011256">
    <property type="entry name" value="Reg_factor_effector_dom_sf"/>
</dbReference>
<dbReference type="OrthoDB" id="3173400at2"/>
<evidence type="ECO:0000259" key="1">
    <source>
        <dbReference type="SMART" id="SM00871"/>
    </source>
</evidence>
<dbReference type="InterPro" id="IPR029441">
    <property type="entry name" value="Cass2"/>
</dbReference>
<organism evidence="2 3">
    <name type="scientific">Alteromonas portus</name>
    <dbReference type="NCBI Taxonomy" id="2565549"/>
    <lineage>
        <taxon>Bacteria</taxon>
        <taxon>Pseudomonadati</taxon>
        <taxon>Pseudomonadota</taxon>
        <taxon>Gammaproteobacteria</taxon>
        <taxon>Alteromonadales</taxon>
        <taxon>Alteromonadaceae</taxon>
        <taxon>Alteromonas/Salinimonas group</taxon>
        <taxon>Alteromonas</taxon>
    </lineage>
</organism>
<dbReference type="PANTHER" id="PTHR36444">
    <property type="entry name" value="TRANSCRIPTIONAL REGULATOR PROTEIN YOBU-RELATED"/>
    <property type="match status" value="1"/>
</dbReference>
<dbReference type="PANTHER" id="PTHR36444:SF2">
    <property type="entry name" value="TRANSCRIPTIONAL REGULATOR PROTEIN YOBU-RELATED"/>
    <property type="match status" value="1"/>
</dbReference>
<dbReference type="EMBL" id="SWCO01000008">
    <property type="protein sequence ID" value="TKB02270.1"/>
    <property type="molecule type" value="Genomic_DNA"/>
</dbReference>
<name>A0A4U0ZGY3_9ALTE</name>
<dbReference type="Proteomes" id="UP000305471">
    <property type="component" value="Unassembled WGS sequence"/>
</dbReference>
<reference evidence="2 3" key="1">
    <citation type="submission" date="2019-04" db="EMBL/GenBank/DDBJ databases">
        <title>Alteromonas portus sp. nov., an alginate lyase-excreting marine bacterium.</title>
        <authorList>
            <person name="Huang H."/>
            <person name="Mo K."/>
            <person name="Bao S."/>
        </authorList>
    </citation>
    <scope>NUCLEOTIDE SEQUENCE [LARGE SCALE GENOMIC DNA]</scope>
    <source>
        <strain evidence="2 3">HB161718</strain>
    </source>
</reference>
<keyword evidence="3" id="KW-1185">Reference proteome</keyword>
<evidence type="ECO:0000313" key="2">
    <source>
        <dbReference type="EMBL" id="TKB02270.1"/>
    </source>
</evidence>
<gene>
    <name evidence="2" type="ORF">E5672_14265</name>
</gene>
<dbReference type="InterPro" id="IPR010499">
    <property type="entry name" value="AraC_E-bd"/>
</dbReference>
<comment type="caution">
    <text evidence="2">The sequence shown here is derived from an EMBL/GenBank/DDBJ whole genome shotgun (WGS) entry which is preliminary data.</text>
</comment>
<evidence type="ECO:0000313" key="3">
    <source>
        <dbReference type="Proteomes" id="UP000305471"/>
    </source>
</evidence>
<dbReference type="Pfam" id="PF14526">
    <property type="entry name" value="Cass2"/>
    <property type="match status" value="1"/>
</dbReference>
<sequence length="149" mass="17136">MDVRNLTSPINIKGFSVITNNHAEFSPKGKIPALWQRFDSSIPVDYRGGERVYGVYFNYESDHTGDFSVLAGFDGDTVPEHLKIENITIPAGKYLVFSRQGEMPQIAIDVWSDIWRYFTQADTEYERAFTVDFEHYVNANHIDVYMAIK</sequence>
<accession>A0A4U0ZGY3</accession>
<protein>
    <submittedName>
        <fullName evidence="2">AraC family transcriptional regulator</fullName>
    </submittedName>
</protein>
<dbReference type="SMART" id="SM00871">
    <property type="entry name" value="AraC_E_bind"/>
    <property type="match status" value="1"/>
</dbReference>
<dbReference type="Gene3D" id="3.20.80.10">
    <property type="entry name" value="Regulatory factor, effector binding domain"/>
    <property type="match status" value="1"/>
</dbReference>
<dbReference type="AlphaFoldDB" id="A0A4U0ZGY3"/>
<feature type="domain" description="AraC effector-binding" evidence="1">
    <location>
        <begin position="1"/>
        <end position="149"/>
    </location>
</feature>
<dbReference type="SUPFAM" id="SSF55136">
    <property type="entry name" value="Probable bacterial effector-binding domain"/>
    <property type="match status" value="1"/>
</dbReference>
<proteinExistence type="predicted"/>
<dbReference type="RefSeq" id="WP_136782807.1">
    <property type="nucleotide sequence ID" value="NZ_SWCO01000008.1"/>
</dbReference>
<dbReference type="InterPro" id="IPR053182">
    <property type="entry name" value="YobU-like_regulator"/>
</dbReference>